<dbReference type="OrthoDB" id="196103at2759"/>
<feature type="transmembrane region" description="Helical" evidence="5">
    <location>
        <begin position="12"/>
        <end position="32"/>
    </location>
</feature>
<dbReference type="InterPro" id="IPR036259">
    <property type="entry name" value="MFS_trans_sf"/>
</dbReference>
<dbReference type="EMBL" id="LSBJ02000006">
    <property type="protein sequence ID" value="OAQ62894.1"/>
    <property type="molecule type" value="Genomic_DNA"/>
</dbReference>
<organism evidence="6 7">
    <name type="scientific">Pochonia chlamydosporia 170</name>
    <dbReference type="NCBI Taxonomy" id="1380566"/>
    <lineage>
        <taxon>Eukaryota</taxon>
        <taxon>Fungi</taxon>
        <taxon>Dikarya</taxon>
        <taxon>Ascomycota</taxon>
        <taxon>Pezizomycotina</taxon>
        <taxon>Sordariomycetes</taxon>
        <taxon>Hypocreomycetidae</taxon>
        <taxon>Hypocreales</taxon>
        <taxon>Clavicipitaceae</taxon>
        <taxon>Pochonia</taxon>
    </lineage>
</organism>
<dbReference type="RefSeq" id="XP_018140474.1">
    <property type="nucleotide sequence ID" value="XM_018287460.1"/>
</dbReference>
<comment type="subcellular location">
    <subcellularLocation>
        <location evidence="1">Membrane</location>
        <topology evidence="1">Multi-pass membrane protein</topology>
    </subcellularLocation>
</comment>
<feature type="transmembrane region" description="Helical" evidence="5">
    <location>
        <begin position="376"/>
        <end position="395"/>
    </location>
</feature>
<accession>A0A179FBP2</accession>
<evidence type="ECO:0000313" key="7">
    <source>
        <dbReference type="Proteomes" id="UP000078397"/>
    </source>
</evidence>
<keyword evidence="7" id="KW-1185">Reference proteome</keyword>
<dbReference type="Pfam" id="PF05978">
    <property type="entry name" value="UNC-93"/>
    <property type="match status" value="1"/>
</dbReference>
<evidence type="ECO:0000256" key="3">
    <source>
        <dbReference type="ARBA" id="ARBA00022989"/>
    </source>
</evidence>
<dbReference type="InterPro" id="IPR051617">
    <property type="entry name" value="UNC-93-like_regulator"/>
</dbReference>
<evidence type="ECO:0000256" key="1">
    <source>
        <dbReference type="ARBA" id="ARBA00004141"/>
    </source>
</evidence>
<comment type="caution">
    <text evidence="6">The sequence shown here is derived from an EMBL/GenBank/DDBJ whole genome shotgun (WGS) entry which is preliminary data.</text>
</comment>
<feature type="transmembrane region" description="Helical" evidence="5">
    <location>
        <begin position="76"/>
        <end position="95"/>
    </location>
</feature>
<dbReference type="Proteomes" id="UP000078397">
    <property type="component" value="Unassembled WGS sequence"/>
</dbReference>
<feature type="transmembrane region" description="Helical" evidence="5">
    <location>
        <begin position="174"/>
        <end position="194"/>
    </location>
</feature>
<feature type="transmembrane region" description="Helical" evidence="5">
    <location>
        <begin position="295"/>
        <end position="317"/>
    </location>
</feature>
<dbReference type="PANTHER" id="PTHR23294">
    <property type="entry name" value="ET TRANSLATION PRODUCT-RELATED"/>
    <property type="match status" value="1"/>
</dbReference>
<gene>
    <name evidence="6" type="ORF">VFPPC_08818</name>
</gene>
<evidence type="ECO:0000256" key="5">
    <source>
        <dbReference type="SAM" id="Phobius"/>
    </source>
</evidence>
<dbReference type="GeneID" id="28851454"/>
<feature type="transmembrane region" description="Helical" evidence="5">
    <location>
        <begin position="52"/>
        <end position="69"/>
    </location>
</feature>
<proteinExistence type="predicted"/>
<protein>
    <submittedName>
        <fullName evidence="6">Membrane transporter</fullName>
    </submittedName>
</protein>
<name>A0A179FBP2_METCM</name>
<feature type="transmembrane region" description="Helical" evidence="5">
    <location>
        <begin position="137"/>
        <end position="162"/>
    </location>
</feature>
<dbReference type="Gene3D" id="1.20.1250.20">
    <property type="entry name" value="MFS general substrate transporter like domains"/>
    <property type="match status" value="2"/>
</dbReference>
<keyword evidence="4 5" id="KW-0472">Membrane</keyword>
<reference evidence="6 7" key="1">
    <citation type="journal article" date="2016" name="PLoS Pathog.">
        <title>Biosynthesis of antibiotic leucinostatins in bio-control fungus Purpureocillium lilacinum and their inhibition on phytophthora revealed by genome mining.</title>
        <authorList>
            <person name="Wang G."/>
            <person name="Liu Z."/>
            <person name="Lin R."/>
            <person name="Li E."/>
            <person name="Mao Z."/>
            <person name="Ling J."/>
            <person name="Yang Y."/>
            <person name="Yin W.B."/>
            <person name="Xie B."/>
        </authorList>
    </citation>
    <scope>NUCLEOTIDE SEQUENCE [LARGE SCALE GENOMIC DNA]</scope>
    <source>
        <strain evidence="6">170</strain>
    </source>
</reference>
<evidence type="ECO:0000313" key="6">
    <source>
        <dbReference type="EMBL" id="OAQ62894.1"/>
    </source>
</evidence>
<feature type="transmembrane region" description="Helical" evidence="5">
    <location>
        <begin position="101"/>
        <end position="125"/>
    </location>
</feature>
<keyword evidence="3 5" id="KW-1133">Transmembrane helix</keyword>
<dbReference type="PANTHER" id="PTHR23294:SF59">
    <property type="entry name" value="UNC93-LIKE PROTEIN C922.05C"/>
    <property type="match status" value="1"/>
</dbReference>
<feature type="transmembrane region" description="Helical" evidence="5">
    <location>
        <begin position="337"/>
        <end position="355"/>
    </location>
</feature>
<evidence type="ECO:0000256" key="4">
    <source>
        <dbReference type="ARBA" id="ARBA00023136"/>
    </source>
</evidence>
<feature type="transmembrane region" description="Helical" evidence="5">
    <location>
        <begin position="401"/>
        <end position="424"/>
    </location>
</feature>
<keyword evidence="2 5" id="KW-0812">Transmembrane</keyword>
<dbReference type="SUPFAM" id="SSF103473">
    <property type="entry name" value="MFS general substrate transporter"/>
    <property type="match status" value="1"/>
</dbReference>
<dbReference type="KEGG" id="pchm:VFPPC_08818"/>
<dbReference type="InterPro" id="IPR010291">
    <property type="entry name" value="Ion_channel_UNC-93"/>
</dbReference>
<sequence>MASKFSLYRPFTQNFVVGCILLCLPGIYTALTGLGAGGGQPSSADVANKTNAILYGLFALVGLFGGTILNILRPKLSLMIGSLGYPCYVGGLWYYDRTGNAWFALLSGAILGLTAGFLWTAAAYVQFSYAQEKDKGLYISIQWILKSIGAMIGSSVSLSLSIDQKKPVGVSTPVYITFIVIHSSAIFIALFFIVNPKKVVREDGTHIAIFKPAKFWPELKGTVAVMCDYKYLLTAPAQLVCEMALALVSSVNSKYFNLRTRSVNNFAYQATQVFVPAILVLILDGKYVQSRRTRGLIGISIMGTIAVGASTGLIGWLRVNKVDSLTKPAGADWTDPQWPGLFACYVLFAAIYSGYQMCTEYTLSATTNDPGILARVAGMFKFYSALGMMISFIMAGEGVSFLGQVTLQLVLYILGIAGIVWALVYHVKDSLYFSEDNVIVPVAVEEQKKGLESENAHCAEDVSLDEIDVPGRRL</sequence>
<evidence type="ECO:0000256" key="2">
    <source>
        <dbReference type="ARBA" id="ARBA00022692"/>
    </source>
</evidence>
<dbReference type="GO" id="GO:0016020">
    <property type="term" value="C:membrane"/>
    <property type="evidence" value="ECO:0007669"/>
    <property type="project" value="UniProtKB-SubCell"/>
</dbReference>
<feature type="transmembrane region" description="Helical" evidence="5">
    <location>
        <begin position="266"/>
        <end position="283"/>
    </location>
</feature>
<dbReference type="AlphaFoldDB" id="A0A179FBP2"/>